<evidence type="ECO:0000313" key="3">
    <source>
        <dbReference type="Proteomes" id="UP001183246"/>
    </source>
</evidence>
<evidence type="ECO:0000313" key="2">
    <source>
        <dbReference type="EMBL" id="MDT0347443.1"/>
    </source>
</evidence>
<gene>
    <name evidence="2" type="ORF">RM590_33460</name>
</gene>
<dbReference type="Proteomes" id="UP001183246">
    <property type="component" value="Unassembled WGS sequence"/>
</dbReference>
<evidence type="ECO:0000256" key="1">
    <source>
        <dbReference type="SAM" id="MobiDB-lite"/>
    </source>
</evidence>
<proteinExistence type="predicted"/>
<name>A0ABU2N1Q6_9ACTN</name>
<dbReference type="EMBL" id="JAVREL010000032">
    <property type="protein sequence ID" value="MDT0347443.1"/>
    <property type="molecule type" value="Genomic_DNA"/>
</dbReference>
<keyword evidence="3" id="KW-1185">Reference proteome</keyword>
<feature type="region of interest" description="Disordered" evidence="1">
    <location>
        <begin position="227"/>
        <end position="282"/>
    </location>
</feature>
<comment type="caution">
    <text evidence="2">The sequence shown here is derived from an EMBL/GenBank/DDBJ whole genome shotgun (WGS) entry which is preliminary data.</text>
</comment>
<accession>A0ABU2N1Q6</accession>
<feature type="compositionally biased region" description="Low complexity" evidence="1">
    <location>
        <begin position="251"/>
        <end position="274"/>
    </location>
</feature>
<organism evidence="2 3">
    <name type="scientific">Streptomyces litchfieldiae</name>
    <dbReference type="NCBI Taxonomy" id="3075543"/>
    <lineage>
        <taxon>Bacteria</taxon>
        <taxon>Bacillati</taxon>
        <taxon>Actinomycetota</taxon>
        <taxon>Actinomycetes</taxon>
        <taxon>Kitasatosporales</taxon>
        <taxon>Streptomycetaceae</taxon>
        <taxon>Streptomyces</taxon>
    </lineage>
</organism>
<protein>
    <submittedName>
        <fullName evidence="2">Uncharacterized protein</fullName>
    </submittedName>
</protein>
<dbReference type="RefSeq" id="WP_311708563.1">
    <property type="nucleotide sequence ID" value="NZ_JAVREL010000032.1"/>
</dbReference>
<reference evidence="3" key="1">
    <citation type="submission" date="2023-07" db="EMBL/GenBank/DDBJ databases">
        <title>30 novel species of actinomycetes from the DSMZ collection.</title>
        <authorList>
            <person name="Nouioui I."/>
        </authorList>
    </citation>
    <scope>NUCLEOTIDE SEQUENCE [LARGE SCALE GENOMIC DNA]</scope>
    <source>
        <strain evidence="3">DSM 44938</strain>
    </source>
</reference>
<sequence>MSSSIQIYFTYPGDITGAAQLITVALDAPGYFWTGHGFRFGLRSLASFDSPGSASMDLSENEEIDDEDGTVPETALSPYDFEVSVELHGVPGRTRAELRKRAGRRIFERLTRLDRPLALAEGDELFTDFLPGRGVREFPPGTSCEEPDRSVWFEPWLHAVTRPAASVPKQPRPGHGAVSVFETAGLVHCVPREEGSLDAAGAGGVSLAPGGLPVMGHLLRLAPARRVGRQAGPRQPGEPWRPRARARARGRGPSWSPVSRSRPPRCRGPCVSSPAPRGWPTG</sequence>